<sequence>MDGFSYPQPHYSWLVGSGEAEGEYDYMVGNDAVLPKWSVIVQLSSKSALPHVLYTLNISYLESDESHLYNFKLVRLVTLTEQGSPSILSPNYLRRVQLNEKNIQNDYWRLAQLGKSTADPTHDFSKFGTGNKETLDTIPKQQGINVRDAVLQFHAKWYSANIMALVVLGKESLNELEEMVLQLFIGMENKNVTVPEWTTHPFCLEQCRKAGYVVPVRDDTYITCPILDLNPHYNLVTTWVT</sequence>
<dbReference type="GO" id="GO:0051603">
    <property type="term" value="P:proteolysis involved in protein catabolic process"/>
    <property type="evidence" value="ECO:0007669"/>
    <property type="project" value="TreeGrafter"/>
</dbReference>
<dbReference type="PANTHER" id="PTHR43690">
    <property type="entry name" value="NARDILYSIN"/>
    <property type="match status" value="1"/>
</dbReference>
<evidence type="ECO:0000313" key="4">
    <source>
        <dbReference type="Proteomes" id="UP001286313"/>
    </source>
</evidence>
<dbReference type="Gene3D" id="3.30.830.10">
    <property type="entry name" value="Metalloenzyme, LuxS/M16 peptidase-like"/>
    <property type="match status" value="1"/>
</dbReference>
<keyword evidence="1" id="KW-0479">Metal-binding</keyword>
<name>A0AAE1ERZ9_PETCI</name>
<evidence type="ECO:0000256" key="1">
    <source>
        <dbReference type="ARBA" id="ARBA00022723"/>
    </source>
</evidence>
<gene>
    <name evidence="3" type="ORF">Pcinc_033653</name>
</gene>
<evidence type="ECO:0000259" key="2">
    <source>
        <dbReference type="Pfam" id="PF05193"/>
    </source>
</evidence>
<dbReference type="GO" id="GO:0043171">
    <property type="term" value="P:peptide catabolic process"/>
    <property type="evidence" value="ECO:0007669"/>
    <property type="project" value="TreeGrafter"/>
</dbReference>
<evidence type="ECO:0000313" key="3">
    <source>
        <dbReference type="EMBL" id="KAK3860282.1"/>
    </source>
</evidence>
<dbReference type="InterPro" id="IPR011249">
    <property type="entry name" value="Metalloenz_LuxS/M16"/>
</dbReference>
<proteinExistence type="predicted"/>
<accession>A0AAE1ERZ9</accession>
<dbReference type="InterPro" id="IPR050626">
    <property type="entry name" value="Peptidase_M16"/>
</dbReference>
<dbReference type="GO" id="GO:0046872">
    <property type="term" value="F:metal ion binding"/>
    <property type="evidence" value="ECO:0007669"/>
    <property type="project" value="UniProtKB-KW"/>
</dbReference>
<comment type="caution">
    <text evidence="3">The sequence shown here is derived from an EMBL/GenBank/DDBJ whole genome shotgun (WGS) entry which is preliminary data.</text>
</comment>
<keyword evidence="4" id="KW-1185">Reference proteome</keyword>
<dbReference type="EMBL" id="JAWQEG010004774">
    <property type="protein sequence ID" value="KAK3860282.1"/>
    <property type="molecule type" value="Genomic_DNA"/>
</dbReference>
<dbReference type="InterPro" id="IPR007863">
    <property type="entry name" value="Peptidase_M16_C"/>
</dbReference>
<dbReference type="AlphaFoldDB" id="A0AAE1ERZ9"/>
<dbReference type="GO" id="GO:0005829">
    <property type="term" value="C:cytosol"/>
    <property type="evidence" value="ECO:0007669"/>
    <property type="project" value="TreeGrafter"/>
</dbReference>
<dbReference type="GO" id="GO:0004222">
    <property type="term" value="F:metalloendopeptidase activity"/>
    <property type="evidence" value="ECO:0007669"/>
    <property type="project" value="TreeGrafter"/>
</dbReference>
<dbReference type="SUPFAM" id="SSF63411">
    <property type="entry name" value="LuxS/MPP-like metallohydrolase"/>
    <property type="match status" value="1"/>
</dbReference>
<feature type="domain" description="Peptidase M16 C-terminal" evidence="2">
    <location>
        <begin position="147"/>
        <end position="219"/>
    </location>
</feature>
<dbReference type="Proteomes" id="UP001286313">
    <property type="component" value="Unassembled WGS sequence"/>
</dbReference>
<dbReference type="Pfam" id="PF05193">
    <property type="entry name" value="Peptidase_M16_C"/>
    <property type="match status" value="1"/>
</dbReference>
<dbReference type="GO" id="GO:0005739">
    <property type="term" value="C:mitochondrion"/>
    <property type="evidence" value="ECO:0007669"/>
    <property type="project" value="TreeGrafter"/>
</dbReference>
<dbReference type="PANTHER" id="PTHR43690:SF18">
    <property type="entry name" value="INSULIN-DEGRADING ENZYME-RELATED"/>
    <property type="match status" value="1"/>
</dbReference>
<protein>
    <recommendedName>
        <fullName evidence="2">Peptidase M16 C-terminal domain-containing protein</fullName>
    </recommendedName>
</protein>
<reference evidence="3" key="1">
    <citation type="submission" date="2023-10" db="EMBL/GenBank/DDBJ databases">
        <title>Genome assemblies of two species of porcelain crab, Petrolisthes cinctipes and Petrolisthes manimaculis (Anomura: Porcellanidae).</title>
        <authorList>
            <person name="Angst P."/>
        </authorList>
    </citation>
    <scope>NUCLEOTIDE SEQUENCE</scope>
    <source>
        <strain evidence="3">PB745_01</strain>
        <tissue evidence="3">Gill</tissue>
    </source>
</reference>
<organism evidence="3 4">
    <name type="scientific">Petrolisthes cinctipes</name>
    <name type="common">Flat porcelain crab</name>
    <dbReference type="NCBI Taxonomy" id="88211"/>
    <lineage>
        <taxon>Eukaryota</taxon>
        <taxon>Metazoa</taxon>
        <taxon>Ecdysozoa</taxon>
        <taxon>Arthropoda</taxon>
        <taxon>Crustacea</taxon>
        <taxon>Multicrustacea</taxon>
        <taxon>Malacostraca</taxon>
        <taxon>Eumalacostraca</taxon>
        <taxon>Eucarida</taxon>
        <taxon>Decapoda</taxon>
        <taxon>Pleocyemata</taxon>
        <taxon>Anomura</taxon>
        <taxon>Galatheoidea</taxon>
        <taxon>Porcellanidae</taxon>
        <taxon>Petrolisthes</taxon>
    </lineage>
</organism>